<organism evidence="1 2">
    <name type="scientific">Trapa incisa</name>
    <dbReference type="NCBI Taxonomy" id="236973"/>
    <lineage>
        <taxon>Eukaryota</taxon>
        <taxon>Viridiplantae</taxon>
        <taxon>Streptophyta</taxon>
        <taxon>Embryophyta</taxon>
        <taxon>Tracheophyta</taxon>
        <taxon>Spermatophyta</taxon>
        <taxon>Magnoliopsida</taxon>
        <taxon>eudicotyledons</taxon>
        <taxon>Gunneridae</taxon>
        <taxon>Pentapetalae</taxon>
        <taxon>rosids</taxon>
        <taxon>malvids</taxon>
        <taxon>Myrtales</taxon>
        <taxon>Lythraceae</taxon>
        <taxon>Trapa</taxon>
    </lineage>
</organism>
<dbReference type="Proteomes" id="UP001345219">
    <property type="component" value="Chromosome 4"/>
</dbReference>
<name>A0AAN7JN73_9MYRT</name>
<dbReference type="AlphaFoldDB" id="A0AAN7JN73"/>
<sequence>MKPVGWLYKFNTGGPPLTALRKILNNDRVSQLKMWGQVNCRAVAHHSLGQAPTSTQNKESLPCHGPRRRKAMKKKLRFLPSTLSLTPFFLVKRRTLQKFSADQASYHIGNFALVD</sequence>
<evidence type="ECO:0000313" key="2">
    <source>
        <dbReference type="Proteomes" id="UP001345219"/>
    </source>
</evidence>
<protein>
    <submittedName>
        <fullName evidence="1">Uncharacterized protein</fullName>
    </submittedName>
</protein>
<evidence type="ECO:0000313" key="1">
    <source>
        <dbReference type="EMBL" id="KAK4750480.1"/>
    </source>
</evidence>
<proteinExistence type="predicted"/>
<keyword evidence="2" id="KW-1185">Reference proteome</keyword>
<reference evidence="1 2" key="1">
    <citation type="journal article" date="2023" name="Hortic Res">
        <title>Pangenome of water caltrop reveals structural variations and asymmetric subgenome divergence after allopolyploidization.</title>
        <authorList>
            <person name="Zhang X."/>
            <person name="Chen Y."/>
            <person name="Wang L."/>
            <person name="Yuan Y."/>
            <person name="Fang M."/>
            <person name="Shi L."/>
            <person name="Lu R."/>
            <person name="Comes H.P."/>
            <person name="Ma Y."/>
            <person name="Chen Y."/>
            <person name="Huang G."/>
            <person name="Zhou Y."/>
            <person name="Zheng Z."/>
            <person name="Qiu Y."/>
        </authorList>
    </citation>
    <scope>NUCLEOTIDE SEQUENCE [LARGE SCALE GENOMIC DNA]</scope>
    <source>
        <tissue evidence="1">Roots</tissue>
    </source>
</reference>
<comment type="caution">
    <text evidence="1">The sequence shown here is derived from an EMBL/GenBank/DDBJ whole genome shotgun (WGS) entry which is preliminary data.</text>
</comment>
<accession>A0AAN7JN73</accession>
<gene>
    <name evidence="1" type="ORF">SAY87_003962</name>
</gene>
<dbReference type="EMBL" id="JAXIOK010000017">
    <property type="protein sequence ID" value="KAK4750480.1"/>
    <property type="molecule type" value="Genomic_DNA"/>
</dbReference>